<feature type="compositionally biased region" description="Basic residues" evidence="1">
    <location>
        <begin position="219"/>
        <end position="228"/>
    </location>
</feature>
<proteinExistence type="predicted"/>
<dbReference type="InterPro" id="IPR049467">
    <property type="entry name" value="UBAP-1-like_UBA2"/>
</dbReference>
<dbReference type="PROSITE" id="PS50030">
    <property type="entry name" value="UBA"/>
    <property type="match status" value="1"/>
</dbReference>
<protein>
    <recommendedName>
        <fullName evidence="6">Ubiquitin-associated protein 1-like</fullName>
    </recommendedName>
</protein>
<dbReference type="InterPro" id="IPR038870">
    <property type="entry name" value="UBAP1"/>
</dbReference>
<accession>A0A9D3NNK9</accession>
<feature type="compositionally biased region" description="Basic and acidic residues" evidence="1">
    <location>
        <begin position="149"/>
        <end position="163"/>
    </location>
</feature>
<comment type="caution">
    <text evidence="4">The sequence shown here is derived from an EMBL/GenBank/DDBJ whole genome shotgun (WGS) entry which is preliminary data.</text>
</comment>
<dbReference type="AlphaFoldDB" id="A0A9D3NNK9"/>
<feature type="region of interest" description="Disordered" evidence="1">
    <location>
        <begin position="130"/>
        <end position="267"/>
    </location>
</feature>
<feature type="domain" description="UMA" evidence="3">
    <location>
        <begin position="4"/>
        <end position="54"/>
    </location>
</feature>
<evidence type="ECO:0000259" key="2">
    <source>
        <dbReference type="PROSITE" id="PS50030"/>
    </source>
</evidence>
<feature type="compositionally biased region" description="Polar residues" evidence="1">
    <location>
        <begin position="234"/>
        <end position="252"/>
    </location>
</feature>
<dbReference type="GO" id="GO:0000813">
    <property type="term" value="C:ESCRT I complex"/>
    <property type="evidence" value="ECO:0007669"/>
    <property type="project" value="InterPro"/>
</dbReference>
<name>A0A9D3NNK9_9TELE</name>
<keyword evidence="5" id="KW-1185">Reference proteome</keyword>
<dbReference type="SUPFAM" id="SSF46934">
    <property type="entry name" value="UBA-like"/>
    <property type="match status" value="2"/>
</dbReference>
<reference evidence="4 5" key="1">
    <citation type="submission" date="2021-06" db="EMBL/GenBank/DDBJ databases">
        <title>Chromosome-level genome assembly of the red-tail catfish (Hemibagrus wyckioides).</title>
        <authorList>
            <person name="Shao F."/>
        </authorList>
    </citation>
    <scope>NUCLEOTIDE SEQUENCE [LARGE SCALE GENOMIC DNA]</scope>
    <source>
        <strain evidence="4">EC202008001</strain>
        <tissue evidence="4">Blood</tissue>
    </source>
</reference>
<dbReference type="PANTHER" id="PTHR15960">
    <property type="entry name" value="LD44032P"/>
    <property type="match status" value="1"/>
</dbReference>
<organism evidence="4 5">
    <name type="scientific">Hemibagrus wyckioides</name>
    <dbReference type="NCBI Taxonomy" id="337641"/>
    <lineage>
        <taxon>Eukaryota</taxon>
        <taxon>Metazoa</taxon>
        <taxon>Chordata</taxon>
        <taxon>Craniata</taxon>
        <taxon>Vertebrata</taxon>
        <taxon>Euteleostomi</taxon>
        <taxon>Actinopterygii</taxon>
        <taxon>Neopterygii</taxon>
        <taxon>Teleostei</taxon>
        <taxon>Ostariophysi</taxon>
        <taxon>Siluriformes</taxon>
        <taxon>Bagridae</taxon>
        <taxon>Hemibagrus</taxon>
    </lineage>
</organism>
<dbReference type="OrthoDB" id="2018023at2759"/>
<dbReference type="Pfam" id="PF21267">
    <property type="entry name" value="UBAP-1_UBA2"/>
    <property type="match status" value="1"/>
</dbReference>
<evidence type="ECO:0008006" key="6">
    <source>
        <dbReference type="Google" id="ProtNLM"/>
    </source>
</evidence>
<dbReference type="Gene3D" id="1.20.120.1920">
    <property type="entry name" value="UBAP1 SOUBA domain"/>
    <property type="match status" value="1"/>
</dbReference>
<feature type="domain" description="UBA" evidence="2">
    <location>
        <begin position="346"/>
        <end position="388"/>
    </location>
</feature>
<gene>
    <name evidence="4" type="ORF">KOW79_012271</name>
</gene>
<evidence type="ECO:0000256" key="1">
    <source>
        <dbReference type="SAM" id="MobiDB-lite"/>
    </source>
</evidence>
<dbReference type="InterPro" id="IPR015940">
    <property type="entry name" value="UBA"/>
</dbReference>
<dbReference type="PROSITE" id="PS51497">
    <property type="entry name" value="UMA"/>
    <property type="match status" value="1"/>
</dbReference>
<dbReference type="PANTHER" id="PTHR15960:SF3">
    <property type="entry name" value="UBIQUITIN-ASSOCIATED PROTEIN 1-LIKE"/>
    <property type="match status" value="1"/>
</dbReference>
<dbReference type="Proteomes" id="UP000824219">
    <property type="component" value="Linkage Group LG14"/>
</dbReference>
<sequence>MGSLDDVPFKVPLGSLDEPLGMIEPVTDQEIIIPDYHQKLHDLQYDFCLENWVLNGFRARTSKRVFVPECGAVTPSCPPYWLLFSSPQERRSVHLCRKGLCDKGHRQRSQSLNSADLQRRHLPRTQFLIDNSAHEAAGYSEDDEGSSTEEDRRFRSQSRERAKFSLLQESQRSVSPRAPIHTHKNSSSFLKEMSSPPSLRSSRPHKKHSSGGSSGKRNISTHKSHVTHTKLQPRPSSAGPQPSAHQHKSSLQAARPRTSHGDRHSVPDSSVELLYALSQEERELVDSITAHGYTLRSAILALQRTGTRNAEQILNYLLARDRLCALGYEKTQVEDALEMFQNCESKATEFLRLLAQFCEMGFQQSTIKEVLLLHDNHRERALEELVTHVT</sequence>
<dbReference type="GO" id="GO:0043130">
    <property type="term" value="F:ubiquitin binding"/>
    <property type="evidence" value="ECO:0007669"/>
    <property type="project" value="InterPro"/>
</dbReference>
<dbReference type="GO" id="GO:0043162">
    <property type="term" value="P:ubiquitin-dependent protein catabolic process via the multivesicular body sorting pathway"/>
    <property type="evidence" value="ECO:0007669"/>
    <property type="project" value="InterPro"/>
</dbReference>
<evidence type="ECO:0000313" key="4">
    <source>
        <dbReference type="EMBL" id="KAG7324255.1"/>
    </source>
</evidence>
<evidence type="ECO:0000259" key="3">
    <source>
        <dbReference type="PROSITE" id="PS51497"/>
    </source>
</evidence>
<dbReference type="InterPro" id="IPR009060">
    <property type="entry name" value="UBA-like_sf"/>
</dbReference>
<dbReference type="InterPro" id="IPR042575">
    <property type="entry name" value="UBAP1_C"/>
</dbReference>
<dbReference type="CDD" id="cd14316">
    <property type="entry name" value="UBA2_UBAP1_like"/>
    <property type="match status" value="1"/>
</dbReference>
<evidence type="ECO:0000313" key="5">
    <source>
        <dbReference type="Proteomes" id="UP000824219"/>
    </source>
</evidence>
<dbReference type="EMBL" id="JAHKSW010000014">
    <property type="protein sequence ID" value="KAG7324255.1"/>
    <property type="molecule type" value="Genomic_DNA"/>
</dbReference>
<dbReference type="InterPro" id="IPR023340">
    <property type="entry name" value="UMA"/>
</dbReference>